<dbReference type="Pfam" id="PF20152">
    <property type="entry name" value="DUF6534"/>
    <property type="match status" value="1"/>
</dbReference>
<evidence type="ECO:0000259" key="2">
    <source>
        <dbReference type="Pfam" id="PF20152"/>
    </source>
</evidence>
<dbReference type="PANTHER" id="PTHR40465:SF1">
    <property type="entry name" value="DUF6534 DOMAIN-CONTAINING PROTEIN"/>
    <property type="match status" value="1"/>
</dbReference>
<accession>A0A067SXP1</accession>
<dbReference type="InterPro" id="IPR045339">
    <property type="entry name" value="DUF6534"/>
</dbReference>
<dbReference type="HOGENOM" id="CLU_046025_5_4_1"/>
<dbReference type="Proteomes" id="UP000027222">
    <property type="component" value="Unassembled WGS sequence"/>
</dbReference>
<feature type="transmembrane region" description="Helical" evidence="1">
    <location>
        <begin position="12"/>
        <end position="34"/>
    </location>
</feature>
<feature type="transmembrane region" description="Helical" evidence="1">
    <location>
        <begin position="214"/>
        <end position="241"/>
    </location>
</feature>
<dbReference type="AlphaFoldDB" id="A0A067SXP1"/>
<gene>
    <name evidence="3" type="ORF">GALMADRAFT_253823</name>
</gene>
<keyword evidence="1" id="KW-0812">Transmembrane</keyword>
<feature type="transmembrane region" description="Helical" evidence="1">
    <location>
        <begin position="247"/>
        <end position="268"/>
    </location>
</feature>
<protein>
    <recommendedName>
        <fullName evidence="2">DUF6534 domain-containing protein</fullName>
    </recommendedName>
</protein>
<sequence>MNELDSTLGAAFLGSLAASILYGVTSVQTFLYFQNTSGDGGIFQSSIFSLWLSYAPLVKNVAEQTLLFRVLDTIHMAFTAHGIYFYLVTNFGRFQVLLRPTWSLLAGVYLTNISDIMVRCFFAKRVSSLCGHRRPILRVVIPVLIILLAIAVFATGCAFASEAFILETFERLNEVSYLLYISFAIGVVADLLVAITLCVLLFNNRTGIKRTDSILTILMAFSINTGLLTSFCAMACLITYAIWPQGFIFMALYFALSKLYVNSLLASLNARNSLRKRDQAEPTNLDPVSTPIVFPMQSANLTTKEEDALQNTESTRSL</sequence>
<proteinExistence type="predicted"/>
<name>A0A067SXP1_GALM3</name>
<dbReference type="STRING" id="685588.A0A067SXP1"/>
<keyword evidence="1" id="KW-1133">Transmembrane helix</keyword>
<evidence type="ECO:0000313" key="4">
    <source>
        <dbReference type="Proteomes" id="UP000027222"/>
    </source>
</evidence>
<feature type="transmembrane region" description="Helical" evidence="1">
    <location>
        <begin position="177"/>
        <end position="202"/>
    </location>
</feature>
<feature type="domain" description="DUF6534" evidence="2">
    <location>
        <begin position="187"/>
        <end position="273"/>
    </location>
</feature>
<dbReference type="EMBL" id="KL142392">
    <property type="protein sequence ID" value="KDR71513.1"/>
    <property type="molecule type" value="Genomic_DNA"/>
</dbReference>
<keyword evidence="1" id="KW-0472">Membrane</keyword>
<keyword evidence="4" id="KW-1185">Reference proteome</keyword>
<feature type="transmembrane region" description="Helical" evidence="1">
    <location>
        <begin position="40"/>
        <end position="58"/>
    </location>
</feature>
<evidence type="ECO:0000256" key="1">
    <source>
        <dbReference type="SAM" id="Phobius"/>
    </source>
</evidence>
<dbReference type="OrthoDB" id="2535105at2759"/>
<feature type="transmembrane region" description="Helical" evidence="1">
    <location>
        <begin position="70"/>
        <end position="89"/>
    </location>
</feature>
<dbReference type="PANTHER" id="PTHR40465">
    <property type="entry name" value="CHROMOSOME 1, WHOLE GENOME SHOTGUN SEQUENCE"/>
    <property type="match status" value="1"/>
</dbReference>
<evidence type="ECO:0000313" key="3">
    <source>
        <dbReference type="EMBL" id="KDR71513.1"/>
    </source>
</evidence>
<feature type="transmembrane region" description="Helical" evidence="1">
    <location>
        <begin position="101"/>
        <end position="122"/>
    </location>
</feature>
<reference evidence="4" key="1">
    <citation type="journal article" date="2014" name="Proc. Natl. Acad. Sci. U.S.A.">
        <title>Extensive sampling of basidiomycete genomes demonstrates inadequacy of the white-rot/brown-rot paradigm for wood decay fungi.</title>
        <authorList>
            <person name="Riley R."/>
            <person name="Salamov A.A."/>
            <person name="Brown D.W."/>
            <person name="Nagy L.G."/>
            <person name="Floudas D."/>
            <person name="Held B.W."/>
            <person name="Levasseur A."/>
            <person name="Lombard V."/>
            <person name="Morin E."/>
            <person name="Otillar R."/>
            <person name="Lindquist E.A."/>
            <person name="Sun H."/>
            <person name="LaButti K.M."/>
            <person name="Schmutz J."/>
            <person name="Jabbour D."/>
            <person name="Luo H."/>
            <person name="Baker S.E."/>
            <person name="Pisabarro A.G."/>
            <person name="Walton J.D."/>
            <person name="Blanchette R.A."/>
            <person name="Henrissat B."/>
            <person name="Martin F."/>
            <person name="Cullen D."/>
            <person name="Hibbett D.S."/>
            <person name="Grigoriev I.V."/>
        </authorList>
    </citation>
    <scope>NUCLEOTIDE SEQUENCE [LARGE SCALE GENOMIC DNA]</scope>
    <source>
        <strain evidence="4">CBS 339.88</strain>
    </source>
</reference>
<organism evidence="3 4">
    <name type="scientific">Galerina marginata (strain CBS 339.88)</name>
    <dbReference type="NCBI Taxonomy" id="685588"/>
    <lineage>
        <taxon>Eukaryota</taxon>
        <taxon>Fungi</taxon>
        <taxon>Dikarya</taxon>
        <taxon>Basidiomycota</taxon>
        <taxon>Agaricomycotina</taxon>
        <taxon>Agaricomycetes</taxon>
        <taxon>Agaricomycetidae</taxon>
        <taxon>Agaricales</taxon>
        <taxon>Agaricineae</taxon>
        <taxon>Strophariaceae</taxon>
        <taxon>Galerina</taxon>
    </lineage>
</organism>
<feature type="transmembrane region" description="Helical" evidence="1">
    <location>
        <begin position="143"/>
        <end position="165"/>
    </location>
</feature>